<evidence type="ECO:0000256" key="3">
    <source>
        <dbReference type="ARBA" id="ARBA00022679"/>
    </source>
</evidence>
<comment type="similarity">
    <text evidence="1 7">Belongs to the thiolase-like superfamily. Thiolase family.</text>
</comment>
<protein>
    <recommendedName>
        <fullName evidence="2">acetyl-CoA C-acetyltransferase</fullName>
        <ecNumber evidence="2">2.3.1.9</ecNumber>
    </recommendedName>
    <alternativeName>
        <fullName evidence="5">Acetoacetyl-CoA thiolase</fullName>
    </alternativeName>
</protein>
<feature type="domain" description="Thiolase C-terminal" evidence="9">
    <location>
        <begin position="270"/>
        <end position="386"/>
    </location>
</feature>
<evidence type="ECO:0000256" key="7">
    <source>
        <dbReference type="RuleBase" id="RU003557"/>
    </source>
</evidence>
<dbReference type="AlphaFoldDB" id="A0A429Z6T4"/>
<dbReference type="GO" id="GO:0003985">
    <property type="term" value="F:acetyl-CoA C-acetyltransferase activity"/>
    <property type="evidence" value="ECO:0007669"/>
    <property type="project" value="UniProtKB-EC"/>
</dbReference>
<keyword evidence="4 7" id="KW-0012">Acyltransferase</keyword>
<dbReference type="PROSITE" id="PS00737">
    <property type="entry name" value="THIOLASE_2"/>
    <property type="match status" value="1"/>
</dbReference>
<dbReference type="Pfam" id="PF00108">
    <property type="entry name" value="Thiolase_N"/>
    <property type="match status" value="1"/>
</dbReference>
<feature type="active site" description="Proton acceptor" evidence="6">
    <location>
        <position position="346"/>
    </location>
</feature>
<feature type="active site" description="Acyl-thioester intermediate" evidence="6">
    <location>
        <position position="89"/>
    </location>
</feature>
<proteinExistence type="inferred from homology"/>
<evidence type="ECO:0000313" key="10">
    <source>
        <dbReference type="EMBL" id="RST89401.1"/>
    </source>
</evidence>
<dbReference type="PIRSF" id="PIRSF000429">
    <property type="entry name" value="Ac-CoA_Ac_transf"/>
    <property type="match status" value="1"/>
</dbReference>
<evidence type="ECO:0000256" key="1">
    <source>
        <dbReference type="ARBA" id="ARBA00010982"/>
    </source>
</evidence>
<dbReference type="OrthoDB" id="9764892at2"/>
<gene>
    <name evidence="10" type="ORF">C7P63_06425</name>
</gene>
<dbReference type="SUPFAM" id="SSF53901">
    <property type="entry name" value="Thiolase-like"/>
    <property type="match status" value="2"/>
</dbReference>
<dbReference type="EC" id="2.3.1.9" evidence="2"/>
<evidence type="ECO:0000259" key="9">
    <source>
        <dbReference type="Pfam" id="PF02803"/>
    </source>
</evidence>
<dbReference type="InterPro" id="IPR020616">
    <property type="entry name" value="Thiolase_N"/>
</dbReference>
<dbReference type="Gene3D" id="3.40.47.10">
    <property type="match status" value="2"/>
</dbReference>
<comment type="caution">
    <text evidence="10">The sequence shown here is derived from an EMBL/GenBank/DDBJ whole genome shotgun (WGS) entry which is preliminary data.</text>
</comment>
<evidence type="ECO:0000256" key="5">
    <source>
        <dbReference type="ARBA" id="ARBA00030755"/>
    </source>
</evidence>
<keyword evidence="11" id="KW-1185">Reference proteome</keyword>
<feature type="domain" description="Thiolase N-terminal" evidence="8">
    <location>
        <begin position="5"/>
        <end position="259"/>
    </location>
</feature>
<dbReference type="Proteomes" id="UP000277864">
    <property type="component" value="Unassembled WGS sequence"/>
</dbReference>
<keyword evidence="3 7" id="KW-0808">Transferase</keyword>
<dbReference type="Pfam" id="PF02803">
    <property type="entry name" value="Thiolase_C"/>
    <property type="match status" value="1"/>
</dbReference>
<dbReference type="InterPro" id="IPR002155">
    <property type="entry name" value="Thiolase"/>
</dbReference>
<name>A0A429Z6T4_9ENTE</name>
<dbReference type="PANTHER" id="PTHR18919:SF107">
    <property type="entry name" value="ACETYL-COA ACETYLTRANSFERASE, CYTOSOLIC"/>
    <property type="match status" value="1"/>
</dbReference>
<dbReference type="InterPro" id="IPR020617">
    <property type="entry name" value="Thiolase_C"/>
</dbReference>
<dbReference type="CDD" id="cd00751">
    <property type="entry name" value="thiolase"/>
    <property type="match status" value="1"/>
</dbReference>
<evidence type="ECO:0000313" key="11">
    <source>
        <dbReference type="Proteomes" id="UP000277864"/>
    </source>
</evidence>
<evidence type="ECO:0000256" key="6">
    <source>
        <dbReference type="PIRSR" id="PIRSR000429-1"/>
    </source>
</evidence>
<sequence>MPKEVVILSAKRTPIGKYRGAFKEVSAVDLGVVATQAALAEAKLDPKEVDQVIFGQGLQAGLGQNPARQVQLAVNIPQTAPSMTINEVCGSGLKAIILGQQVIQLGKAQVVVVGGMENMTQTPLYYPKALKKADFQADQLVDGMIQDGLTDAFNQKHMGLTAELLAETYHISREEQDQHALNSHQKAFKAQQQGQFEQEIAPVLLPDGTYLKADETVKKQLTYTELADLPPVFKKDGSVTAGNASSLNDGAAVLILADKEYALKQGWDFIASLGDYSEIGNDPNFMGYSPVIAIKELLQTTQKKIEDINLFEINEAFSVQSLTVNQALELPVEKVNIHGGAVALGHPIGASGARIMTTLIHSLKANQTGIASTCIGGGLGIALEVKKA</sequence>
<dbReference type="EMBL" id="PXZH01000002">
    <property type="protein sequence ID" value="RST89401.1"/>
    <property type="molecule type" value="Genomic_DNA"/>
</dbReference>
<dbReference type="RefSeq" id="WP_125943335.1">
    <property type="nucleotide sequence ID" value="NZ_PXZH01000002.1"/>
</dbReference>
<dbReference type="InterPro" id="IPR020615">
    <property type="entry name" value="Thiolase_acyl_enz_int_AS"/>
</dbReference>
<evidence type="ECO:0000259" key="8">
    <source>
        <dbReference type="Pfam" id="PF00108"/>
    </source>
</evidence>
<dbReference type="PROSITE" id="PS00098">
    <property type="entry name" value="THIOLASE_1"/>
    <property type="match status" value="1"/>
</dbReference>
<dbReference type="InterPro" id="IPR016039">
    <property type="entry name" value="Thiolase-like"/>
</dbReference>
<evidence type="ECO:0000256" key="2">
    <source>
        <dbReference type="ARBA" id="ARBA00012705"/>
    </source>
</evidence>
<organism evidence="10 11">
    <name type="scientific">Vagococcus humatus</name>
    <dbReference type="NCBI Taxonomy" id="1889241"/>
    <lineage>
        <taxon>Bacteria</taxon>
        <taxon>Bacillati</taxon>
        <taxon>Bacillota</taxon>
        <taxon>Bacilli</taxon>
        <taxon>Lactobacillales</taxon>
        <taxon>Enterococcaceae</taxon>
        <taxon>Vagococcus</taxon>
    </lineage>
</organism>
<reference evidence="10 11" key="1">
    <citation type="submission" date="2018-03" db="EMBL/GenBank/DDBJ databases">
        <authorList>
            <person name="Gulvik C.A."/>
        </authorList>
    </citation>
    <scope>NUCLEOTIDE SEQUENCE [LARGE SCALE GENOMIC DNA]</scope>
    <source>
        <strain evidence="10 11">JCM 31581</strain>
    </source>
</reference>
<dbReference type="NCBIfam" id="TIGR01930">
    <property type="entry name" value="AcCoA-C-Actrans"/>
    <property type="match status" value="1"/>
</dbReference>
<dbReference type="PANTHER" id="PTHR18919">
    <property type="entry name" value="ACETYL-COA C-ACYLTRANSFERASE"/>
    <property type="match status" value="1"/>
</dbReference>
<dbReference type="FunFam" id="3.40.47.10:FF:000010">
    <property type="entry name" value="Acetyl-CoA acetyltransferase (Thiolase)"/>
    <property type="match status" value="1"/>
</dbReference>
<dbReference type="InterPro" id="IPR020613">
    <property type="entry name" value="Thiolase_CS"/>
</dbReference>
<feature type="active site" description="Proton acceptor" evidence="6">
    <location>
        <position position="374"/>
    </location>
</feature>
<evidence type="ECO:0000256" key="4">
    <source>
        <dbReference type="ARBA" id="ARBA00023315"/>
    </source>
</evidence>
<accession>A0A429Z6T4</accession>